<dbReference type="Proteomes" id="UP000694546">
    <property type="component" value="Chromosome 2"/>
</dbReference>
<accession>C8YNR8</accession>
<dbReference type="AlphaFoldDB" id="C8YNR8"/>
<dbReference type="PRINTS" id="PR00814">
    <property type="entry name" value="BETAHAEM"/>
</dbReference>
<dbReference type="InterPro" id="IPR000971">
    <property type="entry name" value="Globin"/>
</dbReference>
<dbReference type="EMBL" id="FJ666989">
    <property type="protein sequence ID" value="ACV69854.1"/>
    <property type="molecule type" value="Genomic_DNA"/>
</dbReference>
<sequence>MVEWTEFERDTIKDIFSKIDYDVVGPAALTRCLVVYPWTRRYFGNFGALYNAEAIMGNEMVANHGKKVLHGLDRAVKNMDHIKESYCELSQLHSDQFHVDPDNFRLLADCLAIAIATQWGSAFTPDIQAAFQKFLSVVVFSLGSQYH</sequence>
<comment type="similarity">
    <text evidence="2 8">Belongs to the globin family.</text>
</comment>
<dbReference type="PROSITE" id="PS01033">
    <property type="entry name" value="GLOBIN"/>
    <property type="match status" value="1"/>
</dbReference>
<keyword evidence="4 8" id="KW-0349">Heme</keyword>
<dbReference type="GeneTree" id="ENSGT00940000157809"/>
<dbReference type="Pfam" id="PF00042">
    <property type="entry name" value="Globin"/>
    <property type="match status" value="1"/>
</dbReference>
<dbReference type="GO" id="GO:0046872">
    <property type="term" value="F:metal ion binding"/>
    <property type="evidence" value="ECO:0007669"/>
    <property type="project" value="UniProtKB-KW"/>
</dbReference>
<dbReference type="InterPro" id="IPR002337">
    <property type="entry name" value="Hemoglobin_b"/>
</dbReference>
<feature type="domain" description="Globin" evidence="9">
    <location>
        <begin position="3"/>
        <end position="147"/>
    </location>
</feature>
<keyword evidence="12" id="KW-1185">Reference proteome</keyword>
<keyword evidence="6" id="KW-0479">Metal-binding</keyword>
<dbReference type="OrthoDB" id="9886081at2759"/>
<evidence type="ECO:0000256" key="8">
    <source>
        <dbReference type="RuleBase" id="RU000356"/>
    </source>
</evidence>
<dbReference type="GO" id="GO:0019825">
    <property type="term" value="F:oxygen binding"/>
    <property type="evidence" value="ECO:0007669"/>
    <property type="project" value="InterPro"/>
</dbReference>
<dbReference type="GO" id="GO:0005833">
    <property type="term" value="C:hemoglobin complex"/>
    <property type="evidence" value="ECO:0007669"/>
    <property type="project" value="InterPro"/>
</dbReference>
<evidence type="ECO:0000313" key="11">
    <source>
        <dbReference type="Ensembl" id="ENSGMOP00000045699.1"/>
    </source>
</evidence>
<dbReference type="GO" id="GO:0005344">
    <property type="term" value="F:oxygen carrier activity"/>
    <property type="evidence" value="ECO:0007669"/>
    <property type="project" value="UniProtKB-KW"/>
</dbReference>
<evidence type="ECO:0000256" key="1">
    <source>
        <dbReference type="ARBA" id="ARBA00002650"/>
    </source>
</evidence>
<dbReference type="OMA" id="NEMVANH"/>
<reference evidence="11" key="2">
    <citation type="submission" date="2025-05" db="UniProtKB">
        <authorList>
            <consortium name="Ensembl"/>
        </authorList>
    </citation>
    <scope>IDENTIFICATION</scope>
</reference>
<evidence type="ECO:0000256" key="7">
    <source>
        <dbReference type="ARBA" id="ARBA00023004"/>
    </source>
</evidence>
<dbReference type="SUPFAM" id="SSF46458">
    <property type="entry name" value="Globin-like"/>
    <property type="match status" value="1"/>
</dbReference>
<dbReference type="EMBL" id="FJ666990">
    <property type="protein sequence ID" value="ACV69855.1"/>
    <property type="molecule type" value="Genomic_DNA"/>
</dbReference>
<dbReference type="FunFam" id="1.10.490.10:FF:000001">
    <property type="entry name" value="Hemoglobin subunit beta"/>
    <property type="match status" value="1"/>
</dbReference>
<dbReference type="GO" id="GO:0042744">
    <property type="term" value="P:hydrogen peroxide catabolic process"/>
    <property type="evidence" value="ECO:0007669"/>
    <property type="project" value="TreeGrafter"/>
</dbReference>
<evidence type="ECO:0000256" key="6">
    <source>
        <dbReference type="ARBA" id="ARBA00022723"/>
    </source>
</evidence>
<dbReference type="GO" id="GO:0031720">
    <property type="term" value="F:haptoglobin binding"/>
    <property type="evidence" value="ECO:0007669"/>
    <property type="project" value="TreeGrafter"/>
</dbReference>
<keyword evidence="7" id="KW-0408">Iron</keyword>
<dbReference type="GO" id="GO:0072562">
    <property type="term" value="C:blood microparticle"/>
    <property type="evidence" value="ECO:0007669"/>
    <property type="project" value="TreeGrafter"/>
</dbReference>
<dbReference type="InterPro" id="IPR012292">
    <property type="entry name" value="Globin/Proto"/>
</dbReference>
<evidence type="ECO:0000256" key="2">
    <source>
        <dbReference type="ARBA" id="ARBA00008705"/>
    </source>
</evidence>
<dbReference type="GO" id="GO:0004601">
    <property type="term" value="F:peroxidase activity"/>
    <property type="evidence" value="ECO:0007669"/>
    <property type="project" value="TreeGrafter"/>
</dbReference>
<dbReference type="PANTHER" id="PTHR11442:SF7">
    <property type="entry name" value="HEMOGLOBIN SUBUNIT EPSILON"/>
    <property type="match status" value="1"/>
</dbReference>
<dbReference type="GO" id="GO:0031838">
    <property type="term" value="C:haptoglobin-hemoglobin complex"/>
    <property type="evidence" value="ECO:0007669"/>
    <property type="project" value="TreeGrafter"/>
</dbReference>
<dbReference type="CDD" id="cd08925">
    <property type="entry name" value="Hb-beta-like"/>
    <property type="match status" value="1"/>
</dbReference>
<evidence type="ECO:0000313" key="10">
    <source>
        <dbReference type="EMBL" id="ACV69854.1"/>
    </source>
</evidence>
<comment type="function">
    <text evidence="1">Involved in oxygen transport from gills to the various peripheral tissues.</text>
</comment>
<evidence type="ECO:0000256" key="4">
    <source>
        <dbReference type="ARBA" id="ARBA00022617"/>
    </source>
</evidence>
<dbReference type="InterPro" id="IPR009050">
    <property type="entry name" value="Globin-like_sf"/>
</dbReference>
<dbReference type="GO" id="GO:0043177">
    <property type="term" value="F:organic acid binding"/>
    <property type="evidence" value="ECO:0007669"/>
    <property type="project" value="TreeGrafter"/>
</dbReference>
<proteinExistence type="inferred from homology"/>
<keyword evidence="3 8" id="KW-0813">Transport</keyword>
<protein>
    <submittedName>
        <fullName evidence="10">Hemoglobin beta 5</fullName>
    </submittedName>
    <submittedName>
        <fullName evidence="11">Hemoglobin beta embryonic-1.2</fullName>
    </submittedName>
</protein>
<name>C8YNR8_GADMO</name>
<evidence type="ECO:0000256" key="5">
    <source>
        <dbReference type="ARBA" id="ARBA00022621"/>
    </source>
</evidence>
<dbReference type="Ensembl" id="ENSGMOT00000049754.1">
    <property type="protein sequence ID" value="ENSGMOP00000045699.1"/>
    <property type="gene ID" value="ENSGMOG00000035238.1"/>
</dbReference>
<dbReference type="GO" id="GO:0020037">
    <property type="term" value="F:heme binding"/>
    <property type="evidence" value="ECO:0007669"/>
    <property type="project" value="InterPro"/>
</dbReference>
<accession>A0A8C5BHK3</accession>
<organism evidence="10">
    <name type="scientific">Gadus morhua</name>
    <name type="common">Atlantic cod</name>
    <dbReference type="NCBI Taxonomy" id="8049"/>
    <lineage>
        <taxon>Eukaryota</taxon>
        <taxon>Metazoa</taxon>
        <taxon>Chordata</taxon>
        <taxon>Craniata</taxon>
        <taxon>Vertebrata</taxon>
        <taxon>Euteleostomi</taxon>
        <taxon>Actinopterygii</taxon>
        <taxon>Neopterygii</taxon>
        <taxon>Teleostei</taxon>
        <taxon>Neoteleostei</taxon>
        <taxon>Acanthomorphata</taxon>
        <taxon>Zeiogadaria</taxon>
        <taxon>Gadariae</taxon>
        <taxon>Gadiformes</taxon>
        <taxon>Gadoidei</taxon>
        <taxon>Gadidae</taxon>
        <taxon>Gadus</taxon>
    </lineage>
</organism>
<dbReference type="InterPro" id="IPR050056">
    <property type="entry name" value="Hemoglobin_oxygen_transport"/>
</dbReference>
<gene>
    <name evidence="10" type="primary">HbB5</name>
    <name evidence="11" type="synonym">LOC115560875</name>
</gene>
<evidence type="ECO:0000259" key="9">
    <source>
        <dbReference type="PROSITE" id="PS01033"/>
    </source>
</evidence>
<reference evidence="10" key="1">
    <citation type="journal article" date="2009" name="BMC Genet.">
        <title>Atlantic cod (Gadus morhua) hemoglobin genes: multiplicity and polymorphism.</title>
        <authorList>
            <person name="Borza T."/>
            <person name="Stone C."/>
            <person name="Gamperl A.K."/>
            <person name="Bowman S."/>
        </authorList>
    </citation>
    <scope>NUCLEOTIDE SEQUENCE</scope>
</reference>
<dbReference type="PANTHER" id="PTHR11442">
    <property type="entry name" value="HEMOGLOBIN FAMILY MEMBER"/>
    <property type="match status" value="1"/>
</dbReference>
<evidence type="ECO:0000313" key="12">
    <source>
        <dbReference type="Proteomes" id="UP000694546"/>
    </source>
</evidence>
<keyword evidence="5 8" id="KW-0561">Oxygen transport</keyword>
<dbReference type="Gene3D" id="1.10.490.10">
    <property type="entry name" value="Globins"/>
    <property type="match status" value="1"/>
</dbReference>
<evidence type="ECO:0000256" key="3">
    <source>
        <dbReference type="ARBA" id="ARBA00022448"/>
    </source>
</evidence>